<dbReference type="SMART" id="SM01373">
    <property type="entry name" value="MAGE"/>
    <property type="match status" value="1"/>
</dbReference>
<dbReference type="OrthoDB" id="205198at2759"/>
<evidence type="ECO:0000259" key="2">
    <source>
        <dbReference type="PROSITE" id="PS50838"/>
    </source>
</evidence>
<dbReference type="InterPro" id="IPR002190">
    <property type="entry name" value="MHD_dom"/>
</dbReference>
<dbReference type="InterPro" id="IPR041898">
    <property type="entry name" value="MAGE_WH1"/>
</dbReference>
<gene>
    <name evidence="3" type="ORF">OCU04_004120</name>
</gene>
<proteinExistence type="predicted"/>
<comment type="caution">
    <text evidence="3">The sequence shown here is derived from an EMBL/GenBank/DDBJ whole genome shotgun (WGS) entry which is preliminary data.</text>
</comment>
<feature type="region of interest" description="Disordered" evidence="1">
    <location>
        <begin position="1"/>
        <end position="64"/>
    </location>
</feature>
<dbReference type="InterPro" id="IPR037445">
    <property type="entry name" value="MAGE"/>
</dbReference>
<dbReference type="Pfam" id="PF01454">
    <property type="entry name" value="MAGE"/>
    <property type="match status" value="1"/>
</dbReference>
<reference evidence="3" key="1">
    <citation type="submission" date="2022-11" db="EMBL/GenBank/DDBJ databases">
        <title>Genome Resource of Sclerotinia nivalis Strain SnTB1, a Plant Pathogen Isolated from American Ginseng.</title>
        <authorList>
            <person name="Fan S."/>
        </authorList>
    </citation>
    <scope>NUCLEOTIDE SEQUENCE</scope>
    <source>
        <strain evidence="3">SnTB1</strain>
    </source>
</reference>
<evidence type="ECO:0000256" key="1">
    <source>
        <dbReference type="SAM" id="MobiDB-lite"/>
    </source>
</evidence>
<evidence type="ECO:0000313" key="3">
    <source>
        <dbReference type="EMBL" id="KAJ8066729.1"/>
    </source>
</evidence>
<dbReference type="EMBL" id="JAPEIS010000004">
    <property type="protein sequence ID" value="KAJ8066729.1"/>
    <property type="molecule type" value="Genomic_DNA"/>
</dbReference>
<dbReference type="PROSITE" id="PS50838">
    <property type="entry name" value="MAGE"/>
    <property type="match status" value="1"/>
</dbReference>
<feature type="compositionally biased region" description="Acidic residues" evidence="1">
    <location>
        <begin position="37"/>
        <end position="55"/>
    </location>
</feature>
<dbReference type="AlphaFoldDB" id="A0A9X0AQM7"/>
<dbReference type="InterPro" id="IPR041899">
    <property type="entry name" value="MAGE_WH2"/>
</dbReference>
<name>A0A9X0AQM7_9HELO</name>
<accession>A0A9X0AQM7</accession>
<dbReference type="Gene3D" id="1.10.10.1200">
    <property type="entry name" value="MAGE homology domain, winged helix WH1 motif"/>
    <property type="match status" value="1"/>
</dbReference>
<dbReference type="GO" id="GO:0005634">
    <property type="term" value="C:nucleus"/>
    <property type="evidence" value="ECO:0007669"/>
    <property type="project" value="TreeGrafter"/>
</dbReference>
<keyword evidence="4" id="KW-1185">Reference proteome</keyword>
<dbReference type="GO" id="GO:0006281">
    <property type="term" value="P:DNA repair"/>
    <property type="evidence" value="ECO:0007669"/>
    <property type="project" value="TreeGrafter"/>
</dbReference>
<feature type="domain" description="MAGE" evidence="2">
    <location>
        <begin position="68"/>
        <end position="128"/>
    </location>
</feature>
<protein>
    <recommendedName>
        <fullName evidence="2">MAGE domain-containing protein</fullName>
    </recommendedName>
</protein>
<evidence type="ECO:0000313" key="4">
    <source>
        <dbReference type="Proteomes" id="UP001152300"/>
    </source>
</evidence>
<dbReference type="Gene3D" id="1.10.10.1210">
    <property type="entry name" value="MAGE homology domain, winged helix WH2 motif"/>
    <property type="match status" value="1"/>
</dbReference>
<sequence length="345" mass="39155">MPSNSRRVGRQVQIREDEESEEERPRNTQRRRHVAPEEEDEEEEEEEEDGDEDDTRGEGMVLDREESLDQVVKKLVRYALACEFQRLPITRTGIKEKVLGAQTRTFKSIFEPAQDSLRRVFGMEMVELPVKENVTVKGRLKEASRKSKTTTASSYILTSVLPIEYRSPSIIQPSKVVSQWDEATYIGFYTTVVSVIMLSPDSTITDSKLMSVLRKLNAETNMPMDKTNLILKKMMQQNYITRTVEKNDGDEIIEWRVGPRGKMEIGTKGVQGLVKEVYGENAPEDLEKRLERSLGLGKRKTTHGESGGVAGAPEANGGSNSRRVSKRGRPRREADVEDDEDDDDE</sequence>
<feature type="region of interest" description="Disordered" evidence="1">
    <location>
        <begin position="293"/>
        <end position="345"/>
    </location>
</feature>
<dbReference type="Proteomes" id="UP001152300">
    <property type="component" value="Unassembled WGS sequence"/>
</dbReference>
<dbReference type="PANTHER" id="PTHR11736">
    <property type="entry name" value="MELANOMA-ASSOCIATED ANTIGEN MAGE ANTIGEN"/>
    <property type="match status" value="1"/>
</dbReference>
<dbReference type="PANTHER" id="PTHR11736:SF14">
    <property type="entry name" value="NSE3 HOMOLOG, SMC5-SMC6 COMPLEX COMPONENT"/>
    <property type="match status" value="1"/>
</dbReference>
<organism evidence="3 4">
    <name type="scientific">Sclerotinia nivalis</name>
    <dbReference type="NCBI Taxonomy" id="352851"/>
    <lineage>
        <taxon>Eukaryota</taxon>
        <taxon>Fungi</taxon>
        <taxon>Dikarya</taxon>
        <taxon>Ascomycota</taxon>
        <taxon>Pezizomycotina</taxon>
        <taxon>Leotiomycetes</taxon>
        <taxon>Helotiales</taxon>
        <taxon>Sclerotiniaceae</taxon>
        <taxon>Sclerotinia</taxon>
    </lineage>
</organism>
<feature type="compositionally biased region" description="Acidic residues" evidence="1">
    <location>
        <begin position="335"/>
        <end position="345"/>
    </location>
</feature>